<feature type="domain" description="Homeobox" evidence="2">
    <location>
        <begin position="54"/>
        <end position="96"/>
    </location>
</feature>
<name>A0AAU9VNZ5_9CNID</name>
<dbReference type="AlphaFoldDB" id="A0AAU9VNZ5"/>
<dbReference type="GO" id="GO:0005634">
    <property type="term" value="C:nucleus"/>
    <property type="evidence" value="ECO:0007669"/>
    <property type="project" value="UniProtKB-SubCell"/>
</dbReference>
<evidence type="ECO:0000313" key="3">
    <source>
        <dbReference type="EMBL" id="CAH3031302.1"/>
    </source>
</evidence>
<keyword evidence="1" id="KW-0371">Homeobox</keyword>
<dbReference type="EMBL" id="CALNXJ010000001">
    <property type="protein sequence ID" value="CAH3031302.1"/>
    <property type="molecule type" value="Genomic_DNA"/>
</dbReference>
<dbReference type="GO" id="GO:0003677">
    <property type="term" value="F:DNA binding"/>
    <property type="evidence" value="ECO:0007669"/>
    <property type="project" value="UniProtKB-KW"/>
</dbReference>
<keyword evidence="4" id="KW-1185">Reference proteome</keyword>
<accession>A0AAU9VNZ5</accession>
<evidence type="ECO:0000259" key="2">
    <source>
        <dbReference type="Pfam" id="PF00046"/>
    </source>
</evidence>
<reference evidence="3 4" key="1">
    <citation type="submission" date="2022-05" db="EMBL/GenBank/DDBJ databases">
        <authorList>
            <consortium name="Genoscope - CEA"/>
            <person name="William W."/>
        </authorList>
    </citation>
    <scope>NUCLEOTIDE SEQUENCE [LARGE SCALE GENOMIC DNA]</scope>
</reference>
<dbReference type="InterPro" id="IPR009057">
    <property type="entry name" value="Homeodomain-like_sf"/>
</dbReference>
<dbReference type="Proteomes" id="UP001159428">
    <property type="component" value="Unassembled WGS sequence"/>
</dbReference>
<sequence>MTADRPKHGKKRPSAACRRLDFGETESSVLLSTPDLLPNKDISYRSSVIQKSFRVKRTCLTFGQQTALEDVFQRNKFLNDNEKTTIAIELGVTKTEMEVIYVGFFLS</sequence>
<keyword evidence="1" id="KW-0539">Nucleus</keyword>
<proteinExistence type="predicted"/>
<comment type="subcellular location">
    <subcellularLocation>
        <location evidence="1">Nucleus</location>
    </subcellularLocation>
</comment>
<dbReference type="Gene3D" id="1.10.10.60">
    <property type="entry name" value="Homeodomain-like"/>
    <property type="match status" value="1"/>
</dbReference>
<gene>
    <name evidence="3" type="ORF">PMEA_00001306</name>
</gene>
<comment type="caution">
    <text evidence="3">The sequence shown here is derived from an EMBL/GenBank/DDBJ whole genome shotgun (WGS) entry which is preliminary data.</text>
</comment>
<organism evidence="3 4">
    <name type="scientific">Pocillopora meandrina</name>
    <dbReference type="NCBI Taxonomy" id="46732"/>
    <lineage>
        <taxon>Eukaryota</taxon>
        <taxon>Metazoa</taxon>
        <taxon>Cnidaria</taxon>
        <taxon>Anthozoa</taxon>
        <taxon>Hexacorallia</taxon>
        <taxon>Scleractinia</taxon>
        <taxon>Astrocoeniina</taxon>
        <taxon>Pocilloporidae</taxon>
        <taxon>Pocillopora</taxon>
    </lineage>
</organism>
<dbReference type="CDD" id="cd00086">
    <property type="entry name" value="homeodomain"/>
    <property type="match status" value="1"/>
</dbReference>
<keyword evidence="1" id="KW-0238">DNA-binding</keyword>
<dbReference type="InterPro" id="IPR001356">
    <property type="entry name" value="HD"/>
</dbReference>
<evidence type="ECO:0000256" key="1">
    <source>
        <dbReference type="RuleBase" id="RU000682"/>
    </source>
</evidence>
<evidence type="ECO:0000313" key="4">
    <source>
        <dbReference type="Proteomes" id="UP001159428"/>
    </source>
</evidence>
<dbReference type="SUPFAM" id="SSF46689">
    <property type="entry name" value="Homeodomain-like"/>
    <property type="match status" value="1"/>
</dbReference>
<dbReference type="Pfam" id="PF00046">
    <property type="entry name" value="Homeodomain"/>
    <property type="match status" value="1"/>
</dbReference>
<protein>
    <recommendedName>
        <fullName evidence="2">Homeobox domain-containing protein</fullName>
    </recommendedName>
</protein>